<dbReference type="GeneID" id="28894333"/>
<dbReference type="Proteomes" id="UP000076632">
    <property type="component" value="Unassembled WGS sequence"/>
</dbReference>
<dbReference type="InterPro" id="IPR009449">
    <property type="entry name" value="Sec2_N"/>
</dbReference>
<feature type="domain" description="GDP/GTP exchange factor Sec2 N-terminal" evidence="4">
    <location>
        <begin position="172"/>
        <end position="256"/>
    </location>
</feature>
<keyword evidence="6" id="KW-1185">Reference proteome</keyword>
<evidence type="ECO:0000256" key="3">
    <source>
        <dbReference type="SAM" id="MobiDB-lite"/>
    </source>
</evidence>
<feature type="compositionally biased region" description="Polar residues" evidence="3">
    <location>
        <begin position="164"/>
        <end position="183"/>
    </location>
</feature>
<protein>
    <recommendedName>
        <fullName evidence="4">GDP/GTP exchange factor Sec2 N-terminal domain-containing protein</fullName>
    </recommendedName>
</protein>
<organism evidence="5 6">
    <name type="scientific">Xylona heveae (strain CBS 132557 / TC161)</name>
    <dbReference type="NCBI Taxonomy" id="1328760"/>
    <lineage>
        <taxon>Eukaryota</taxon>
        <taxon>Fungi</taxon>
        <taxon>Dikarya</taxon>
        <taxon>Ascomycota</taxon>
        <taxon>Pezizomycotina</taxon>
        <taxon>Xylonomycetes</taxon>
        <taxon>Xylonales</taxon>
        <taxon>Xylonaceae</taxon>
        <taxon>Xylona</taxon>
    </lineage>
</organism>
<dbReference type="OrthoDB" id="5560525at2759"/>
<evidence type="ECO:0000313" key="5">
    <source>
        <dbReference type="EMBL" id="KZF26514.1"/>
    </source>
</evidence>
<gene>
    <name evidence="5" type="ORF">L228DRAFT_14307</name>
</gene>
<evidence type="ECO:0000313" key="6">
    <source>
        <dbReference type="Proteomes" id="UP000076632"/>
    </source>
</evidence>
<dbReference type="SUPFAM" id="SSF144284">
    <property type="entry name" value="Sec2 N-terminal region"/>
    <property type="match status" value="1"/>
</dbReference>
<feature type="compositionally biased region" description="Polar residues" evidence="3">
    <location>
        <begin position="126"/>
        <end position="151"/>
    </location>
</feature>
<sequence>MSVTAAIPAAAAPLPGFGKSSLICPSCGASISHISNHHHRNEDNNDNQQSNDDTITTAQQQRVEDLETQVRFLSTKAALAENKLTEYEEELRRLKAHRVVDGTTSGVTAAGSTSSASASDISGTDNTSITSLNGATPSSASKSLPLLQTNPLPAKHSRLPSFFSGRSTSSENSKHSTTASDTSELQAALAREQALRQKAEKMLADTNGELEELSAQLFQQANEMVATERKARAKLEERVAVLERRDEDKRKRLELLEGAVNRIERVRNLLAGS</sequence>
<dbReference type="Gene3D" id="6.10.140.910">
    <property type="match status" value="1"/>
</dbReference>
<dbReference type="STRING" id="1328760.A0A165JQH3"/>
<dbReference type="Pfam" id="PF06428">
    <property type="entry name" value="Sec2p"/>
    <property type="match status" value="1"/>
</dbReference>
<evidence type="ECO:0000256" key="2">
    <source>
        <dbReference type="SAM" id="Coils"/>
    </source>
</evidence>
<dbReference type="OMA" id="CADYEDQ"/>
<accession>A0A165JQH3</accession>
<keyword evidence="1 2" id="KW-0175">Coiled coil</keyword>
<name>A0A165JQH3_XYLHT</name>
<proteinExistence type="predicted"/>
<dbReference type="InParanoid" id="A0A165JQH3"/>
<feature type="coiled-coil region" evidence="2">
    <location>
        <begin position="185"/>
        <end position="252"/>
    </location>
</feature>
<dbReference type="PANTHER" id="PTHR14430">
    <property type="entry name" value="RABIN3-RELATED"/>
    <property type="match status" value="1"/>
</dbReference>
<feature type="compositionally biased region" description="Low complexity" evidence="3">
    <location>
        <begin position="105"/>
        <end position="125"/>
    </location>
</feature>
<dbReference type="EMBL" id="KV407454">
    <property type="protein sequence ID" value="KZF26514.1"/>
    <property type="molecule type" value="Genomic_DNA"/>
</dbReference>
<evidence type="ECO:0000259" key="4">
    <source>
        <dbReference type="Pfam" id="PF06428"/>
    </source>
</evidence>
<dbReference type="AlphaFoldDB" id="A0A165JQH3"/>
<dbReference type="GO" id="GO:0006887">
    <property type="term" value="P:exocytosis"/>
    <property type="evidence" value="ECO:0007669"/>
    <property type="project" value="TreeGrafter"/>
</dbReference>
<dbReference type="InterPro" id="IPR040351">
    <property type="entry name" value="RAB3IL/RAB3IP/Sec2"/>
</dbReference>
<dbReference type="GO" id="GO:0005085">
    <property type="term" value="F:guanyl-nucleotide exchange factor activity"/>
    <property type="evidence" value="ECO:0007669"/>
    <property type="project" value="InterPro"/>
</dbReference>
<feature type="region of interest" description="Disordered" evidence="3">
    <location>
        <begin position="105"/>
        <end position="185"/>
    </location>
</feature>
<reference evidence="5 6" key="1">
    <citation type="journal article" date="2016" name="Fungal Biol.">
        <title>The genome of Xylona heveae provides a window into fungal endophytism.</title>
        <authorList>
            <person name="Gazis R."/>
            <person name="Kuo A."/>
            <person name="Riley R."/>
            <person name="LaButti K."/>
            <person name="Lipzen A."/>
            <person name="Lin J."/>
            <person name="Amirebrahimi M."/>
            <person name="Hesse C.N."/>
            <person name="Spatafora J.W."/>
            <person name="Henrissat B."/>
            <person name="Hainaut M."/>
            <person name="Grigoriev I.V."/>
            <person name="Hibbett D.S."/>
        </authorList>
    </citation>
    <scope>NUCLEOTIDE SEQUENCE [LARGE SCALE GENOMIC DNA]</scope>
    <source>
        <strain evidence="5 6">TC161</strain>
    </source>
</reference>
<dbReference type="RefSeq" id="XP_018192069.1">
    <property type="nucleotide sequence ID" value="XM_018329196.1"/>
</dbReference>
<dbReference type="PANTHER" id="PTHR14430:SF4">
    <property type="entry name" value="GDP_GTP EXCHANGE FACTOR SEC2 N-TERMINAL DOMAIN-CONTAINING PROTEIN"/>
    <property type="match status" value="1"/>
</dbReference>
<dbReference type="GO" id="GO:0051286">
    <property type="term" value="C:cell tip"/>
    <property type="evidence" value="ECO:0007669"/>
    <property type="project" value="TreeGrafter"/>
</dbReference>
<feature type="coiled-coil region" evidence="2">
    <location>
        <begin position="63"/>
        <end position="97"/>
    </location>
</feature>
<evidence type="ECO:0000256" key="1">
    <source>
        <dbReference type="ARBA" id="ARBA00023054"/>
    </source>
</evidence>
<dbReference type="GO" id="GO:0070319">
    <property type="term" value="C:Golgi to plasma membrane transport vesicle"/>
    <property type="evidence" value="ECO:0007669"/>
    <property type="project" value="TreeGrafter"/>
</dbReference>